<feature type="compositionally biased region" description="Polar residues" evidence="1">
    <location>
        <begin position="1"/>
        <end position="10"/>
    </location>
</feature>
<feature type="compositionally biased region" description="Polar residues" evidence="1">
    <location>
        <begin position="58"/>
        <end position="68"/>
    </location>
</feature>
<feature type="region of interest" description="Disordered" evidence="1">
    <location>
        <begin position="1"/>
        <end position="28"/>
    </location>
</feature>
<keyword evidence="3" id="KW-1185">Reference proteome</keyword>
<feature type="region of interest" description="Disordered" evidence="1">
    <location>
        <begin position="147"/>
        <end position="250"/>
    </location>
</feature>
<name>A0AAD6BST3_9EURO</name>
<feature type="region of interest" description="Disordered" evidence="1">
    <location>
        <begin position="51"/>
        <end position="70"/>
    </location>
</feature>
<dbReference type="AlphaFoldDB" id="A0AAD6BST3"/>
<dbReference type="RefSeq" id="XP_056759809.1">
    <property type="nucleotide sequence ID" value="XM_056915055.1"/>
</dbReference>
<organism evidence="2 3">
    <name type="scientific">Penicillium daleae</name>
    <dbReference type="NCBI Taxonomy" id="63821"/>
    <lineage>
        <taxon>Eukaryota</taxon>
        <taxon>Fungi</taxon>
        <taxon>Dikarya</taxon>
        <taxon>Ascomycota</taxon>
        <taxon>Pezizomycotina</taxon>
        <taxon>Eurotiomycetes</taxon>
        <taxon>Eurotiomycetidae</taxon>
        <taxon>Eurotiales</taxon>
        <taxon>Aspergillaceae</taxon>
        <taxon>Penicillium</taxon>
    </lineage>
</organism>
<reference evidence="2" key="1">
    <citation type="submission" date="2022-12" db="EMBL/GenBank/DDBJ databases">
        <authorList>
            <person name="Petersen C."/>
        </authorList>
    </citation>
    <scope>NUCLEOTIDE SEQUENCE</scope>
    <source>
        <strain evidence="2">IBT 16125</strain>
    </source>
</reference>
<gene>
    <name evidence="2" type="ORF">N7458_011673</name>
</gene>
<proteinExistence type="predicted"/>
<dbReference type="Proteomes" id="UP001213681">
    <property type="component" value="Unassembled WGS sequence"/>
</dbReference>
<comment type="caution">
    <text evidence="2">The sequence shown here is derived from an EMBL/GenBank/DDBJ whole genome shotgun (WGS) entry which is preliminary data.</text>
</comment>
<feature type="compositionally biased region" description="Basic and acidic residues" evidence="1">
    <location>
        <begin position="222"/>
        <end position="250"/>
    </location>
</feature>
<feature type="compositionally biased region" description="Basic and acidic residues" evidence="1">
    <location>
        <begin position="183"/>
        <end position="207"/>
    </location>
</feature>
<feature type="compositionally biased region" description="Basic residues" evidence="1">
    <location>
        <begin position="208"/>
        <end position="221"/>
    </location>
</feature>
<evidence type="ECO:0000313" key="2">
    <source>
        <dbReference type="EMBL" id="KAJ5432517.1"/>
    </source>
</evidence>
<protein>
    <submittedName>
        <fullName evidence="2">Uncharacterized protein</fullName>
    </submittedName>
</protein>
<sequence>MYRRTSGQLDTSRHPCRSHGRASTASTRSLLLNLQESKHRKLKAILDLEEQSTKTEKVQSAGQDNIKTTLDMPPPIEVDYLSEIAQAEGAFRVAAVQHQRRKNAFEREFNTALKNNGLKDSKHLKRALTELEASITELNTQLEAEISLRDQPTAAPPPLSTPVDIGRQASPPGKKPKVRRGSKGREARPTGGMKDDVEDKGREVTDGRRKKRKRKRQHAYKRRLESGDYQRVMHDAPKGRFRRFLDKLQP</sequence>
<evidence type="ECO:0000256" key="1">
    <source>
        <dbReference type="SAM" id="MobiDB-lite"/>
    </source>
</evidence>
<reference evidence="2" key="2">
    <citation type="journal article" date="2023" name="IMA Fungus">
        <title>Comparative genomic study of the Penicillium genus elucidates a diverse pangenome and 15 lateral gene transfer events.</title>
        <authorList>
            <person name="Petersen C."/>
            <person name="Sorensen T."/>
            <person name="Nielsen M.R."/>
            <person name="Sondergaard T.E."/>
            <person name="Sorensen J.L."/>
            <person name="Fitzpatrick D.A."/>
            <person name="Frisvad J.C."/>
            <person name="Nielsen K.L."/>
        </authorList>
    </citation>
    <scope>NUCLEOTIDE SEQUENCE</scope>
    <source>
        <strain evidence="2">IBT 16125</strain>
    </source>
</reference>
<dbReference type="EMBL" id="JAPVEA010000009">
    <property type="protein sequence ID" value="KAJ5432517.1"/>
    <property type="molecule type" value="Genomic_DNA"/>
</dbReference>
<evidence type="ECO:0000313" key="3">
    <source>
        <dbReference type="Proteomes" id="UP001213681"/>
    </source>
</evidence>
<dbReference type="GeneID" id="81605298"/>
<accession>A0AAD6BST3</accession>